<evidence type="ECO:0000256" key="1">
    <source>
        <dbReference type="SAM" id="Phobius"/>
    </source>
</evidence>
<name>A0A9P6NDS5_9BASI</name>
<keyword evidence="1" id="KW-0472">Membrane</keyword>
<keyword evidence="3" id="KW-1185">Reference proteome</keyword>
<keyword evidence="1" id="KW-0812">Transmembrane</keyword>
<dbReference type="EMBL" id="MU167349">
    <property type="protein sequence ID" value="KAG0142397.1"/>
    <property type="molecule type" value="Genomic_DNA"/>
</dbReference>
<sequence>MKPDSTYPSPYSRPSCPTTLFQPNHYLHSDLRLQKPALASSALSQLARSDSSYSTSGSTLIGSSESCYDKSNTLFPGEQRALPSAAIKITKKIRFLTWFNPYRKLFCVSILLNSILMIIAIQNLRSYMKRHLSAMVLGNLLIGAMARSEWVLRLMYWLSVMCFRWKWIPAKLKIWVVGVLYHIGGLHSGCGISALAWLMIAWVDHLSNRHLYNEVILSSMFFSIFGVLVSCLGALPAVRKAHHNFFEATHRFIGWFGILATLIFIISSAWWEPQSRTWQPFAENLVFSQEFWFVLVMILVTTASWITVVKVPVKFVHTSSKASVIRCGGGVTSGLHTRISRGGLREWHIFGAISEGRNSDCHYMVIAVQGDFTGSLNKIQPSHLYTKIWKPCGLPYFSRLFQRGVAICTGSGIGAVGSTCIQKESWFLLWIGPDLERTYGIEFMDFIQKNISPHRRIIWDTRKSGRPNVPLELERIFLSWNADVALFIGSPTLNKTVLRTCRARSIPVYGSIWDA</sequence>
<feature type="transmembrane region" description="Helical" evidence="1">
    <location>
        <begin position="136"/>
        <end position="158"/>
    </location>
</feature>
<dbReference type="InterPro" id="IPR052979">
    <property type="entry name" value="Adenylate-forming_domain"/>
</dbReference>
<dbReference type="AlphaFoldDB" id="A0A9P6NDS5"/>
<feature type="transmembrane region" description="Helical" evidence="1">
    <location>
        <begin position="250"/>
        <end position="271"/>
    </location>
</feature>
<feature type="transmembrane region" description="Helical" evidence="1">
    <location>
        <begin position="215"/>
        <end position="238"/>
    </location>
</feature>
<evidence type="ECO:0000313" key="2">
    <source>
        <dbReference type="EMBL" id="KAG0142397.1"/>
    </source>
</evidence>
<dbReference type="OrthoDB" id="3142841at2759"/>
<dbReference type="PANTHER" id="PTHR33927">
    <property type="entry name" value="TRANSMEMBRANE PROTEIN"/>
    <property type="match status" value="1"/>
</dbReference>
<dbReference type="Proteomes" id="UP000886653">
    <property type="component" value="Unassembled WGS sequence"/>
</dbReference>
<proteinExistence type="predicted"/>
<accession>A0A9P6NDS5</accession>
<reference evidence="2" key="1">
    <citation type="submission" date="2013-11" db="EMBL/GenBank/DDBJ databases">
        <title>Genome sequence of the fusiform rust pathogen reveals effectors for host alternation and coevolution with pine.</title>
        <authorList>
            <consortium name="DOE Joint Genome Institute"/>
            <person name="Smith K."/>
            <person name="Pendleton A."/>
            <person name="Kubisiak T."/>
            <person name="Anderson C."/>
            <person name="Salamov A."/>
            <person name="Aerts A."/>
            <person name="Riley R."/>
            <person name="Clum A."/>
            <person name="Lindquist E."/>
            <person name="Ence D."/>
            <person name="Campbell M."/>
            <person name="Kronenberg Z."/>
            <person name="Feau N."/>
            <person name="Dhillon B."/>
            <person name="Hamelin R."/>
            <person name="Burleigh J."/>
            <person name="Smith J."/>
            <person name="Yandell M."/>
            <person name="Nelson C."/>
            <person name="Grigoriev I."/>
            <person name="Davis J."/>
        </authorList>
    </citation>
    <scope>NUCLEOTIDE SEQUENCE</scope>
    <source>
        <strain evidence="2">G11</strain>
    </source>
</reference>
<dbReference type="PANTHER" id="PTHR33927:SF1">
    <property type="entry name" value="TRANSMEMBRANE PROTEIN"/>
    <property type="match status" value="1"/>
</dbReference>
<organism evidence="2 3">
    <name type="scientific">Cronartium quercuum f. sp. fusiforme G11</name>
    <dbReference type="NCBI Taxonomy" id="708437"/>
    <lineage>
        <taxon>Eukaryota</taxon>
        <taxon>Fungi</taxon>
        <taxon>Dikarya</taxon>
        <taxon>Basidiomycota</taxon>
        <taxon>Pucciniomycotina</taxon>
        <taxon>Pucciniomycetes</taxon>
        <taxon>Pucciniales</taxon>
        <taxon>Coleosporiaceae</taxon>
        <taxon>Cronartium</taxon>
    </lineage>
</organism>
<gene>
    <name evidence="2" type="ORF">CROQUDRAFT_673551</name>
</gene>
<feature type="transmembrane region" description="Helical" evidence="1">
    <location>
        <begin position="105"/>
        <end position="124"/>
    </location>
</feature>
<evidence type="ECO:0000313" key="3">
    <source>
        <dbReference type="Proteomes" id="UP000886653"/>
    </source>
</evidence>
<comment type="caution">
    <text evidence="2">The sequence shown here is derived from an EMBL/GenBank/DDBJ whole genome shotgun (WGS) entry which is preliminary data.</text>
</comment>
<protein>
    <submittedName>
        <fullName evidence="2">Uncharacterized protein</fullName>
    </submittedName>
</protein>
<keyword evidence="1" id="KW-1133">Transmembrane helix</keyword>
<feature type="transmembrane region" description="Helical" evidence="1">
    <location>
        <begin position="179"/>
        <end position="203"/>
    </location>
</feature>
<feature type="transmembrane region" description="Helical" evidence="1">
    <location>
        <begin position="291"/>
        <end position="313"/>
    </location>
</feature>